<dbReference type="InterPro" id="IPR029052">
    <property type="entry name" value="Metallo-depent_PP-like"/>
</dbReference>
<dbReference type="eggNOG" id="KOG3947">
    <property type="taxonomic scope" value="Eukaryota"/>
</dbReference>
<feature type="domain" description="Calcineurin-like phosphoesterase" evidence="1">
    <location>
        <begin position="11"/>
        <end position="244"/>
    </location>
</feature>
<dbReference type="Proteomes" id="UP000016933">
    <property type="component" value="Unassembled WGS sequence"/>
</dbReference>
<dbReference type="EMBL" id="KB446535">
    <property type="protein sequence ID" value="EME50213.1"/>
    <property type="molecule type" value="Genomic_DNA"/>
</dbReference>
<protein>
    <recommendedName>
        <fullName evidence="1">Calcineurin-like phosphoesterase domain-containing protein</fullName>
    </recommendedName>
</protein>
<dbReference type="OMA" id="IKTRICM"/>
<dbReference type="HOGENOM" id="CLU_041441_2_1_1"/>
<dbReference type="AlphaFoldDB" id="N1Q4G1"/>
<evidence type="ECO:0000313" key="3">
    <source>
        <dbReference type="Proteomes" id="UP000016933"/>
    </source>
</evidence>
<name>N1Q4G1_DOTSN</name>
<dbReference type="Gene3D" id="3.60.21.10">
    <property type="match status" value="1"/>
</dbReference>
<reference evidence="2 3" key="2">
    <citation type="journal article" date="2012" name="PLoS Pathog.">
        <title>Diverse lifestyles and strategies of plant pathogenesis encoded in the genomes of eighteen Dothideomycetes fungi.</title>
        <authorList>
            <person name="Ohm R.A."/>
            <person name="Feau N."/>
            <person name="Henrissat B."/>
            <person name="Schoch C.L."/>
            <person name="Horwitz B.A."/>
            <person name="Barry K.W."/>
            <person name="Condon B.J."/>
            <person name="Copeland A.C."/>
            <person name="Dhillon B."/>
            <person name="Glaser F."/>
            <person name="Hesse C.N."/>
            <person name="Kosti I."/>
            <person name="LaButti K."/>
            <person name="Lindquist E.A."/>
            <person name="Lucas S."/>
            <person name="Salamov A.A."/>
            <person name="Bradshaw R.E."/>
            <person name="Ciuffetti L."/>
            <person name="Hamelin R.C."/>
            <person name="Kema G.H.J."/>
            <person name="Lawrence C."/>
            <person name="Scott J.A."/>
            <person name="Spatafora J.W."/>
            <person name="Turgeon B.G."/>
            <person name="de Wit P.J.G.M."/>
            <person name="Zhong S."/>
            <person name="Goodwin S.B."/>
            <person name="Grigoriev I.V."/>
        </authorList>
    </citation>
    <scope>NUCLEOTIDE SEQUENCE [LARGE SCALE GENOMIC DNA]</scope>
    <source>
        <strain evidence="3">NZE10 / CBS 128990</strain>
    </source>
</reference>
<sequence length="350" mass="38645">MAQRDDLVKTRILIISDTHGAPLVHKDGKQAPFAPFEKPLPKADVLIHCGDMTMTGGITQYHGTLDMLKEIDALAKFVIAGNHDLSLDKDYIMSHAQSVDMTYEEARTLATQANELWTSPTGRAQQEGVIYLSEGIHQQKLLNGAILTIYSSPHTPEFCDWGFPYGRDHDRFNSEETKLSDATTLTSQAVPSPSEVQIDVMVTHGPPFGRLDKTEDSFRAGCPHLLRATMRARPLLHCFGHIHEGWGSERVAWSPSADAVTRAPCSIEEWKEGAWKAGVADNGAGITKITCDRHRTEEDHGAFVDASRTGNALHRGQETLMVNASIMNVRYRPANAPWLVDLDLPRAEAS</sequence>
<keyword evidence="3" id="KW-1185">Reference proteome</keyword>
<evidence type="ECO:0000259" key="1">
    <source>
        <dbReference type="Pfam" id="PF00149"/>
    </source>
</evidence>
<reference evidence="3" key="1">
    <citation type="journal article" date="2012" name="PLoS Genet.">
        <title>The genomes of the fungal plant pathogens Cladosporium fulvum and Dothistroma septosporum reveal adaptation to different hosts and lifestyles but also signatures of common ancestry.</title>
        <authorList>
            <person name="de Wit P.J.G.M."/>
            <person name="van der Burgt A."/>
            <person name="Oekmen B."/>
            <person name="Stergiopoulos I."/>
            <person name="Abd-Elsalam K.A."/>
            <person name="Aerts A.L."/>
            <person name="Bahkali A.H."/>
            <person name="Beenen H.G."/>
            <person name="Chettri P."/>
            <person name="Cox M.P."/>
            <person name="Datema E."/>
            <person name="de Vries R.P."/>
            <person name="Dhillon B."/>
            <person name="Ganley A.R."/>
            <person name="Griffiths S.A."/>
            <person name="Guo Y."/>
            <person name="Hamelin R.C."/>
            <person name="Henrissat B."/>
            <person name="Kabir M.S."/>
            <person name="Jashni M.K."/>
            <person name="Kema G."/>
            <person name="Klaubauf S."/>
            <person name="Lapidus A."/>
            <person name="Levasseur A."/>
            <person name="Lindquist E."/>
            <person name="Mehrabi R."/>
            <person name="Ohm R.A."/>
            <person name="Owen T.J."/>
            <person name="Salamov A."/>
            <person name="Schwelm A."/>
            <person name="Schijlen E."/>
            <person name="Sun H."/>
            <person name="van den Burg H.A."/>
            <person name="van Ham R.C.H.J."/>
            <person name="Zhang S."/>
            <person name="Goodwin S.B."/>
            <person name="Grigoriev I.V."/>
            <person name="Collemare J."/>
            <person name="Bradshaw R.E."/>
        </authorList>
    </citation>
    <scope>NUCLEOTIDE SEQUENCE [LARGE SCALE GENOMIC DNA]</scope>
    <source>
        <strain evidence="3">NZE10 / CBS 128990</strain>
    </source>
</reference>
<dbReference type="GO" id="GO:0016787">
    <property type="term" value="F:hydrolase activity"/>
    <property type="evidence" value="ECO:0007669"/>
    <property type="project" value="InterPro"/>
</dbReference>
<dbReference type="OrthoDB" id="630188at2759"/>
<organism evidence="2 3">
    <name type="scientific">Dothistroma septosporum (strain NZE10 / CBS 128990)</name>
    <name type="common">Red band needle blight fungus</name>
    <name type="synonym">Mycosphaerella pini</name>
    <dbReference type="NCBI Taxonomy" id="675120"/>
    <lineage>
        <taxon>Eukaryota</taxon>
        <taxon>Fungi</taxon>
        <taxon>Dikarya</taxon>
        <taxon>Ascomycota</taxon>
        <taxon>Pezizomycotina</taxon>
        <taxon>Dothideomycetes</taxon>
        <taxon>Dothideomycetidae</taxon>
        <taxon>Mycosphaerellales</taxon>
        <taxon>Mycosphaerellaceae</taxon>
        <taxon>Dothistroma</taxon>
    </lineage>
</organism>
<dbReference type="Pfam" id="PF00149">
    <property type="entry name" value="Metallophos"/>
    <property type="match status" value="1"/>
</dbReference>
<evidence type="ECO:0000313" key="2">
    <source>
        <dbReference type="EMBL" id="EME50213.1"/>
    </source>
</evidence>
<accession>N1Q4G1</accession>
<dbReference type="InterPro" id="IPR004843">
    <property type="entry name" value="Calcineurin-like_PHP"/>
</dbReference>
<dbReference type="InterPro" id="IPR051693">
    <property type="entry name" value="UPF0046_metallophosphoest"/>
</dbReference>
<dbReference type="PANTHER" id="PTHR12905">
    <property type="entry name" value="METALLOPHOSPHOESTERASE"/>
    <property type="match status" value="1"/>
</dbReference>
<gene>
    <name evidence="2" type="ORF">DOTSEDRAFT_41347</name>
</gene>
<dbReference type="CDD" id="cd07379">
    <property type="entry name" value="MPP_239FB"/>
    <property type="match status" value="1"/>
</dbReference>
<proteinExistence type="predicted"/>
<dbReference type="SUPFAM" id="SSF56300">
    <property type="entry name" value="Metallo-dependent phosphatases"/>
    <property type="match status" value="1"/>
</dbReference>
<dbReference type="PANTHER" id="PTHR12905:SF0">
    <property type="entry name" value="CALCINEURIN-LIKE PHOSPHOESTERASE DOMAIN-CONTAINING PROTEIN"/>
    <property type="match status" value="1"/>
</dbReference>